<proteinExistence type="predicted"/>
<organism evidence="2 3">
    <name type="scientific">Microbacterium terrae</name>
    <dbReference type="NCBI Taxonomy" id="69369"/>
    <lineage>
        <taxon>Bacteria</taxon>
        <taxon>Bacillati</taxon>
        <taxon>Actinomycetota</taxon>
        <taxon>Actinomycetes</taxon>
        <taxon>Micrococcales</taxon>
        <taxon>Microbacteriaceae</taxon>
        <taxon>Microbacterium</taxon>
    </lineage>
</organism>
<comment type="caution">
    <text evidence="2">The sequence shown here is derived from an EMBL/GenBank/DDBJ whole genome shotgun (WGS) entry which is preliminary data.</text>
</comment>
<protein>
    <submittedName>
        <fullName evidence="2">Uncharacterized protein</fullName>
    </submittedName>
</protein>
<dbReference type="Proteomes" id="UP000033956">
    <property type="component" value="Unassembled WGS sequence"/>
</dbReference>
<keyword evidence="3" id="KW-1185">Reference proteome</keyword>
<feature type="region of interest" description="Disordered" evidence="1">
    <location>
        <begin position="1"/>
        <end position="30"/>
    </location>
</feature>
<evidence type="ECO:0000313" key="3">
    <source>
        <dbReference type="Proteomes" id="UP000033956"/>
    </source>
</evidence>
<sequence>MLLPSRPASEPVRVQSARSPYSGSDVSVPPGTAYDRTSRIMVVRSIPRLGLRHASVYWLRFQPGTALAMVSVDVTVLASASHETSSFVLR</sequence>
<evidence type="ECO:0000313" key="2">
    <source>
        <dbReference type="EMBL" id="KJL39414.1"/>
    </source>
</evidence>
<feature type="compositionally biased region" description="Polar residues" evidence="1">
    <location>
        <begin position="16"/>
        <end position="25"/>
    </location>
</feature>
<gene>
    <name evidence="2" type="ORF">RS81_02044</name>
</gene>
<accession>A0A0M2H5X9</accession>
<evidence type="ECO:0000256" key="1">
    <source>
        <dbReference type="SAM" id="MobiDB-lite"/>
    </source>
</evidence>
<dbReference type="EMBL" id="JYIZ01000050">
    <property type="protein sequence ID" value="KJL39414.1"/>
    <property type="molecule type" value="Genomic_DNA"/>
</dbReference>
<name>A0A0M2H5X9_9MICO</name>
<reference evidence="2 3" key="1">
    <citation type="submission" date="2015-02" db="EMBL/GenBank/DDBJ databases">
        <title>Draft genome sequences of ten Microbacterium spp. with emphasis on heavy metal contaminated environments.</title>
        <authorList>
            <person name="Corretto E."/>
        </authorList>
    </citation>
    <scope>NUCLEOTIDE SEQUENCE [LARGE SCALE GENOMIC DNA]</scope>
    <source>
        <strain evidence="2 3">DSM 12510</strain>
    </source>
</reference>
<dbReference type="AlphaFoldDB" id="A0A0M2H5X9"/>